<proteinExistence type="predicted"/>
<gene>
    <name evidence="1" type="ORF">CLIB1444_02S06590</name>
</gene>
<protein>
    <submittedName>
        <fullName evidence="1">Respiratory supercomplex factor 1, mitochondrial</fullName>
    </submittedName>
</protein>
<dbReference type="EMBL" id="CALSDN010000002">
    <property type="protein sequence ID" value="CAH6719355.1"/>
    <property type="molecule type" value="Genomic_DNA"/>
</dbReference>
<accession>A0ACA9Y4P5</accession>
<keyword evidence="2" id="KW-1185">Reference proteome</keyword>
<evidence type="ECO:0000313" key="1">
    <source>
        <dbReference type="EMBL" id="CAH6719355.1"/>
    </source>
</evidence>
<sequence length="166" mass="19265">MSMRLPSSFDLKDQDESEMDVLDRMIYKSKQQPFVPIGTLLTTGAIVLATRSIKRGERAKTQMYFRYRVGFQLATLVALVGGGLYYQNETAQAKKTKEDLLREKAKAREKLWIEELERRDEEIQARKKRLADSKAELQQIANDGFDEEKYKRAIEKKLAEKANEKN</sequence>
<organism evidence="1 2">
    <name type="scientific">[Candida] jaroonii</name>
    <dbReference type="NCBI Taxonomy" id="467808"/>
    <lineage>
        <taxon>Eukaryota</taxon>
        <taxon>Fungi</taxon>
        <taxon>Dikarya</taxon>
        <taxon>Ascomycota</taxon>
        <taxon>Saccharomycotina</taxon>
        <taxon>Pichiomycetes</taxon>
        <taxon>Debaryomycetaceae</taxon>
        <taxon>Yamadazyma</taxon>
    </lineage>
</organism>
<dbReference type="Proteomes" id="UP001152531">
    <property type="component" value="Unassembled WGS sequence"/>
</dbReference>
<comment type="caution">
    <text evidence="1">The sequence shown here is derived from an EMBL/GenBank/DDBJ whole genome shotgun (WGS) entry which is preliminary data.</text>
</comment>
<name>A0ACA9Y4P5_9ASCO</name>
<reference evidence="1" key="1">
    <citation type="submission" date="2022-06" db="EMBL/GenBank/DDBJ databases">
        <authorList>
            <person name="Legras J.-L."/>
            <person name="Devillers H."/>
            <person name="Grondin C."/>
        </authorList>
    </citation>
    <scope>NUCLEOTIDE SEQUENCE</scope>
    <source>
        <strain evidence="1">CLIB 1444</strain>
    </source>
</reference>
<evidence type="ECO:0000313" key="2">
    <source>
        <dbReference type="Proteomes" id="UP001152531"/>
    </source>
</evidence>